<evidence type="ECO:0000313" key="2">
    <source>
        <dbReference type="EMBL" id="KAG8462353.1"/>
    </source>
</evidence>
<dbReference type="PANTHER" id="PTHR43586">
    <property type="entry name" value="CYSTEINE DESULFURASE"/>
    <property type="match status" value="1"/>
</dbReference>
<dbReference type="InterPro" id="IPR000192">
    <property type="entry name" value="Aminotrans_V_dom"/>
</dbReference>
<gene>
    <name evidence="2" type="ORF">KFE25_012173</name>
</gene>
<dbReference type="SUPFAM" id="SSF53383">
    <property type="entry name" value="PLP-dependent transferases"/>
    <property type="match status" value="1"/>
</dbReference>
<dbReference type="OMA" id="MRIRREC"/>
<feature type="domain" description="Aminotransferase class V" evidence="1">
    <location>
        <begin position="69"/>
        <end position="243"/>
    </location>
</feature>
<evidence type="ECO:0000313" key="3">
    <source>
        <dbReference type="Proteomes" id="UP000751190"/>
    </source>
</evidence>
<protein>
    <recommendedName>
        <fullName evidence="1">Aminotransferase class V domain-containing protein</fullName>
    </recommendedName>
</protein>
<dbReference type="InterPro" id="IPR015422">
    <property type="entry name" value="PyrdxlP-dep_Trfase_small"/>
</dbReference>
<dbReference type="AlphaFoldDB" id="A0A8J6CCC1"/>
<dbReference type="InterPro" id="IPR015424">
    <property type="entry name" value="PyrdxlP-dep_Trfase"/>
</dbReference>
<keyword evidence="3" id="KW-1185">Reference proteome</keyword>
<dbReference type="OrthoDB" id="5978656at2759"/>
<proteinExistence type="predicted"/>
<dbReference type="Proteomes" id="UP000751190">
    <property type="component" value="Unassembled WGS sequence"/>
</dbReference>
<dbReference type="Gene3D" id="3.90.1150.10">
    <property type="entry name" value="Aspartate Aminotransferase, domain 1"/>
    <property type="match status" value="1"/>
</dbReference>
<name>A0A8J6CCC1_DIALT</name>
<sequence length="435" mass="45692">MPLADDDGRGGAFGGIGAFALADAPLEGGRRVVYLNAASRTPMLRRVYDVGVAAVARKLLPWTIDDADDDAAAVRALFARLLCATGGDVALAPSCSYAVSVAARSLAAARRVASGSELLVLQDQMSSNVYPWQALARDAGARVRAVARPADGDWSRAVCEAISAGRTAVVALPHVHWTDGALLDLRTIGARCADARAALVVDATQSLGALPLDAGGVRADFVMASTHKWLLGPYGCCPLYASVEWQRLGVPIEEHERARAAAAGGRDVPFALPRGASDVPYDELFASGARRLDAGGRPNPVLLPMVAEGLRHVLHWTPDAIGSHAAALSARLAAWAARAGFAPPAGRAQHFVGLRRPTNSAAAWSSREEHAWAERLAGALRARHAIHVAGRFGALRVSPHVYNTEADIDDLIRALRAEAEVEAQGASGARARARL</sequence>
<dbReference type="InterPro" id="IPR015421">
    <property type="entry name" value="PyrdxlP-dep_Trfase_major"/>
</dbReference>
<accession>A0A8J6CCC1</accession>
<dbReference type="PANTHER" id="PTHR43586:SF15">
    <property type="entry name" value="BLR3095 PROTEIN"/>
    <property type="match status" value="1"/>
</dbReference>
<dbReference type="Pfam" id="PF00266">
    <property type="entry name" value="Aminotran_5"/>
    <property type="match status" value="1"/>
</dbReference>
<reference evidence="2" key="1">
    <citation type="submission" date="2021-05" db="EMBL/GenBank/DDBJ databases">
        <title>The genome of the haptophyte Pavlova lutheri (Diacronema luteri, Pavlovales) - a model for lipid biosynthesis in eukaryotic algae.</title>
        <authorList>
            <person name="Hulatt C.J."/>
            <person name="Posewitz M.C."/>
        </authorList>
    </citation>
    <scope>NUCLEOTIDE SEQUENCE</scope>
    <source>
        <strain evidence="2">NIVA-4/92</strain>
    </source>
</reference>
<dbReference type="Gene3D" id="3.40.640.10">
    <property type="entry name" value="Type I PLP-dependent aspartate aminotransferase-like (Major domain)"/>
    <property type="match status" value="1"/>
</dbReference>
<dbReference type="EMBL" id="JAGTXO010000021">
    <property type="protein sequence ID" value="KAG8462353.1"/>
    <property type="molecule type" value="Genomic_DNA"/>
</dbReference>
<comment type="caution">
    <text evidence="2">The sequence shown here is derived from an EMBL/GenBank/DDBJ whole genome shotgun (WGS) entry which is preliminary data.</text>
</comment>
<evidence type="ECO:0000259" key="1">
    <source>
        <dbReference type="Pfam" id="PF00266"/>
    </source>
</evidence>
<organism evidence="2 3">
    <name type="scientific">Diacronema lutheri</name>
    <name type="common">Unicellular marine alga</name>
    <name type="synonym">Monochrysis lutheri</name>
    <dbReference type="NCBI Taxonomy" id="2081491"/>
    <lineage>
        <taxon>Eukaryota</taxon>
        <taxon>Haptista</taxon>
        <taxon>Haptophyta</taxon>
        <taxon>Pavlovophyceae</taxon>
        <taxon>Pavlovales</taxon>
        <taxon>Pavlovaceae</taxon>
        <taxon>Diacronema</taxon>
    </lineage>
</organism>